<keyword evidence="2" id="KW-1185">Reference proteome</keyword>
<evidence type="ECO:0008006" key="3">
    <source>
        <dbReference type="Google" id="ProtNLM"/>
    </source>
</evidence>
<sequence length="172" mass="19561">MKPGILTPIPSNRNLQVSFQPYIHTSRHRAWLELTKQDYHSVRGYMLSGKKGKPRAPPYPVSIVDHFAHSWDNDEHTRGAFALCGLAKFGQPDDAQSMFAAIKAPAAGGQLHFAGEATSAHHARPEKQKLFIKRWRFLDEERTRRISSHFMSMTRYEISGPLQGYAEFRLNG</sequence>
<proteinExistence type="predicted"/>
<accession>A0A1C7MMF5</accession>
<name>A0A1C7MMF5_GRIFR</name>
<protein>
    <recommendedName>
        <fullName evidence="3">Amine oxidase domain-containing protein</fullName>
    </recommendedName>
</protein>
<reference evidence="1 2" key="1">
    <citation type="submission" date="2016-03" db="EMBL/GenBank/DDBJ databases">
        <title>Whole genome sequencing of Grifola frondosa 9006-11.</title>
        <authorList>
            <person name="Min B."/>
            <person name="Park H."/>
            <person name="Kim J.-G."/>
            <person name="Cho H."/>
            <person name="Oh Y.-L."/>
            <person name="Kong W.-S."/>
            <person name="Choi I.-G."/>
        </authorList>
    </citation>
    <scope>NUCLEOTIDE SEQUENCE [LARGE SCALE GENOMIC DNA]</scope>
    <source>
        <strain evidence="1 2">9006-11</strain>
    </source>
</reference>
<evidence type="ECO:0000313" key="1">
    <source>
        <dbReference type="EMBL" id="OBZ77639.1"/>
    </source>
</evidence>
<dbReference type="AlphaFoldDB" id="A0A1C7MMF5"/>
<dbReference type="Proteomes" id="UP000092993">
    <property type="component" value="Unassembled WGS sequence"/>
</dbReference>
<gene>
    <name evidence="1" type="ORF">A0H81_02547</name>
</gene>
<dbReference type="OrthoDB" id="3265609at2759"/>
<comment type="caution">
    <text evidence="1">The sequence shown here is derived from an EMBL/GenBank/DDBJ whole genome shotgun (WGS) entry which is preliminary data.</text>
</comment>
<organism evidence="1 2">
    <name type="scientific">Grifola frondosa</name>
    <name type="common">Maitake</name>
    <name type="synonym">Polyporus frondosus</name>
    <dbReference type="NCBI Taxonomy" id="5627"/>
    <lineage>
        <taxon>Eukaryota</taxon>
        <taxon>Fungi</taxon>
        <taxon>Dikarya</taxon>
        <taxon>Basidiomycota</taxon>
        <taxon>Agaricomycotina</taxon>
        <taxon>Agaricomycetes</taxon>
        <taxon>Polyporales</taxon>
        <taxon>Grifolaceae</taxon>
        <taxon>Grifola</taxon>
    </lineage>
</organism>
<dbReference type="InterPro" id="IPR036188">
    <property type="entry name" value="FAD/NAD-bd_sf"/>
</dbReference>
<dbReference type="Gene3D" id="3.90.660.10">
    <property type="match status" value="1"/>
</dbReference>
<evidence type="ECO:0000313" key="2">
    <source>
        <dbReference type="Proteomes" id="UP000092993"/>
    </source>
</evidence>
<dbReference type="EMBL" id="LUGG01000002">
    <property type="protein sequence ID" value="OBZ77639.1"/>
    <property type="molecule type" value="Genomic_DNA"/>
</dbReference>
<dbReference type="Gene3D" id="3.50.50.60">
    <property type="entry name" value="FAD/NAD(P)-binding domain"/>
    <property type="match status" value="1"/>
</dbReference>
<dbReference type="STRING" id="5627.A0A1C7MMF5"/>